<proteinExistence type="inferred from homology"/>
<dbReference type="Proteomes" id="UP000635142">
    <property type="component" value="Unassembled WGS sequence"/>
</dbReference>
<dbReference type="InterPro" id="IPR020845">
    <property type="entry name" value="AMP-binding_CS"/>
</dbReference>
<keyword evidence="2" id="KW-0436">Ligase</keyword>
<sequence>MTRKDMFRWHDAARFFVGETAIKRAKCTATSDFRVIPAQLPERALRGLAEAVQAHQSFCVAPPSFTESIRATPPDFLTFTGGTSGPPKVIRRSQTSWIASFEENQNLFGLTRDDTLATLGDLVHSLSLYAVLEAMHIGMDAHLLTGLRPRAQREALVRHAATILYATPAQLMALTAGAQDQTLPDLRLILSGGGRLTADLRGMCQRVCPNADIRQFYGSAETSFVTISDANTPSGSVGRAYPGVTLAVHNGEVWVRSPYLFDGYAAGSSPDSRWQDAALTIGEMGRLDPKGYLWLDGRRGRMVTISDQNVFPEQIEDAVSQAFPGLICVILPIPDKTRGHRLTAILQAPDDTDLPERVTHFLQDRFKNLIAPQRVLVHPDIPQLPSGKPDLPALAAWVEDRR</sequence>
<dbReference type="PANTHER" id="PTHR43201:SF5">
    <property type="entry name" value="MEDIUM-CHAIN ACYL-COA LIGASE ACSF2, MITOCHONDRIAL"/>
    <property type="match status" value="1"/>
</dbReference>
<organism evidence="4 5">
    <name type="scientific">Sulfitobacter aestuariivivens</name>
    <dbReference type="NCBI Taxonomy" id="2766981"/>
    <lineage>
        <taxon>Bacteria</taxon>
        <taxon>Pseudomonadati</taxon>
        <taxon>Pseudomonadota</taxon>
        <taxon>Alphaproteobacteria</taxon>
        <taxon>Rhodobacterales</taxon>
        <taxon>Roseobacteraceae</taxon>
        <taxon>Sulfitobacter</taxon>
    </lineage>
</organism>
<feature type="domain" description="AMP-dependent synthetase/ligase" evidence="3">
    <location>
        <begin position="66"/>
        <end position="264"/>
    </location>
</feature>
<dbReference type="RefSeq" id="WP_191075751.1">
    <property type="nucleotide sequence ID" value="NZ_JACTAG010000002.1"/>
</dbReference>
<evidence type="ECO:0000256" key="2">
    <source>
        <dbReference type="ARBA" id="ARBA00022598"/>
    </source>
</evidence>
<name>A0A927HEF7_9RHOB</name>
<evidence type="ECO:0000313" key="5">
    <source>
        <dbReference type="Proteomes" id="UP000635142"/>
    </source>
</evidence>
<dbReference type="GO" id="GO:0006631">
    <property type="term" value="P:fatty acid metabolic process"/>
    <property type="evidence" value="ECO:0007669"/>
    <property type="project" value="TreeGrafter"/>
</dbReference>
<accession>A0A927HEF7</accession>
<protein>
    <submittedName>
        <fullName evidence="4">AMP-binding protein</fullName>
    </submittedName>
</protein>
<comment type="similarity">
    <text evidence="1">Belongs to the ATP-dependent AMP-binding enzyme family.</text>
</comment>
<evidence type="ECO:0000256" key="1">
    <source>
        <dbReference type="ARBA" id="ARBA00006432"/>
    </source>
</evidence>
<dbReference type="InterPro" id="IPR045851">
    <property type="entry name" value="AMP-bd_C_sf"/>
</dbReference>
<dbReference type="InterPro" id="IPR000873">
    <property type="entry name" value="AMP-dep_synth/lig_dom"/>
</dbReference>
<evidence type="ECO:0000259" key="3">
    <source>
        <dbReference type="Pfam" id="PF00501"/>
    </source>
</evidence>
<dbReference type="SUPFAM" id="SSF56801">
    <property type="entry name" value="Acetyl-CoA synthetase-like"/>
    <property type="match status" value="1"/>
</dbReference>
<dbReference type="InterPro" id="IPR042099">
    <property type="entry name" value="ANL_N_sf"/>
</dbReference>
<dbReference type="GO" id="GO:0031956">
    <property type="term" value="F:medium-chain fatty acid-CoA ligase activity"/>
    <property type="evidence" value="ECO:0007669"/>
    <property type="project" value="TreeGrafter"/>
</dbReference>
<dbReference type="AlphaFoldDB" id="A0A927HEF7"/>
<dbReference type="Gene3D" id="3.40.50.12780">
    <property type="entry name" value="N-terminal domain of ligase-like"/>
    <property type="match status" value="1"/>
</dbReference>
<comment type="caution">
    <text evidence="4">The sequence shown here is derived from an EMBL/GenBank/DDBJ whole genome shotgun (WGS) entry which is preliminary data.</text>
</comment>
<keyword evidence="5" id="KW-1185">Reference proteome</keyword>
<dbReference type="PROSITE" id="PS00455">
    <property type="entry name" value="AMP_BINDING"/>
    <property type="match status" value="1"/>
</dbReference>
<dbReference type="Gene3D" id="3.30.300.30">
    <property type="match status" value="1"/>
</dbReference>
<evidence type="ECO:0000313" key="4">
    <source>
        <dbReference type="EMBL" id="MBD3664732.1"/>
    </source>
</evidence>
<dbReference type="EMBL" id="JACTAG010000002">
    <property type="protein sequence ID" value="MBD3664732.1"/>
    <property type="molecule type" value="Genomic_DNA"/>
</dbReference>
<reference evidence="4" key="1">
    <citation type="submission" date="2020-08" db="EMBL/GenBank/DDBJ databases">
        <title>Sulfitobacter aestuariivivens sp. nov., isolated from a tidal flat.</title>
        <authorList>
            <person name="Park S."/>
            <person name="Yoon J.-H."/>
        </authorList>
    </citation>
    <scope>NUCLEOTIDE SEQUENCE</scope>
    <source>
        <strain evidence="4">TSTF-M16</strain>
    </source>
</reference>
<gene>
    <name evidence="4" type="ORF">H9Q16_12430</name>
</gene>
<dbReference type="PANTHER" id="PTHR43201">
    <property type="entry name" value="ACYL-COA SYNTHETASE"/>
    <property type="match status" value="1"/>
</dbReference>
<dbReference type="Pfam" id="PF00501">
    <property type="entry name" value="AMP-binding"/>
    <property type="match status" value="1"/>
</dbReference>